<dbReference type="SUPFAM" id="SSF56655">
    <property type="entry name" value="Carbohydrate phosphatase"/>
    <property type="match status" value="1"/>
</dbReference>
<dbReference type="PROSITE" id="PS00629">
    <property type="entry name" value="IMP_1"/>
    <property type="match status" value="1"/>
</dbReference>
<dbReference type="OrthoDB" id="9772456at2"/>
<dbReference type="GO" id="GO:0046872">
    <property type="term" value="F:metal ion binding"/>
    <property type="evidence" value="ECO:0007669"/>
    <property type="project" value="UniProtKB-KW"/>
</dbReference>
<dbReference type="GO" id="GO:0008934">
    <property type="term" value="F:inositol monophosphate 1-phosphatase activity"/>
    <property type="evidence" value="ECO:0007669"/>
    <property type="project" value="InterPro"/>
</dbReference>
<comment type="similarity">
    <text evidence="7">Belongs to the inositol monophosphatase superfamily.</text>
</comment>
<evidence type="ECO:0000313" key="8">
    <source>
        <dbReference type="EMBL" id="BAU29399.1"/>
    </source>
</evidence>
<name>A0A0U5BGJ5_9BACL</name>
<dbReference type="Gene3D" id="3.30.540.10">
    <property type="entry name" value="Fructose-1,6-Bisphosphatase, subunit A, domain 1"/>
    <property type="match status" value="1"/>
</dbReference>
<dbReference type="EC" id="3.1.3.25" evidence="7"/>
<keyword evidence="4 7" id="KW-0378">Hydrolase</keyword>
<evidence type="ECO:0000256" key="6">
    <source>
        <dbReference type="PIRSR" id="PIRSR600760-2"/>
    </source>
</evidence>
<gene>
    <name evidence="8" type="primary">suhB</name>
    <name evidence="8" type="ORF">CB4_03599</name>
</gene>
<feature type="binding site" evidence="6">
    <location>
        <position position="218"/>
    </location>
    <ligand>
        <name>Mg(2+)</name>
        <dbReference type="ChEBI" id="CHEBI:18420"/>
        <label>1</label>
        <note>catalytic</note>
    </ligand>
</feature>
<dbReference type="PANTHER" id="PTHR20854">
    <property type="entry name" value="INOSITOL MONOPHOSPHATASE"/>
    <property type="match status" value="1"/>
</dbReference>
<dbReference type="Gene3D" id="3.40.190.80">
    <property type="match status" value="1"/>
</dbReference>
<dbReference type="FunFam" id="3.30.540.10:FF:000003">
    <property type="entry name" value="Inositol-1-monophosphatase"/>
    <property type="match status" value="1"/>
</dbReference>
<feature type="binding site" evidence="6">
    <location>
        <position position="72"/>
    </location>
    <ligand>
        <name>Mg(2+)</name>
        <dbReference type="ChEBI" id="CHEBI:18420"/>
        <label>1</label>
        <note>catalytic</note>
    </ligand>
</feature>
<evidence type="ECO:0000256" key="1">
    <source>
        <dbReference type="ARBA" id="ARBA00001033"/>
    </source>
</evidence>
<feature type="binding site" evidence="6">
    <location>
        <position position="92"/>
    </location>
    <ligand>
        <name>Mg(2+)</name>
        <dbReference type="ChEBI" id="CHEBI:18420"/>
        <label>1</label>
        <note>catalytic</note>
    </ligand>
</feature>
<dbReference type="PANTHER" id="PTHR20854:SF4">
    <property type="entry name" value="INOSITOL-1-MONOPHOSPHATASE-RELATED"/>
    <property type="match status" value="1"/>
</dbReference>
<dbReference type="InterPro" id="IPR020583">
    <property type="entry name" value="Inositol_monoP_metal-BS"/>
</dbReference>
<evidence type="ECO:0000256" key="3">
    <source>
        <dbReference type="ARBA" id="ARBA00022723"/>
    </source>
</evidence>
<keyword evidence="5 6" id="KW-0460">Magnesium</keyword>
<dbReference type="RefSeq" id="WP_096467081.1">
    <property type="nucleotide sequence ID" value="NZ_AP017312.1"/>
</dbReference>
<dbReference type="Proteomes" id="UP000217696">
    <property type="component" value="Chromosome"/>
</dbReference>
<dbReference type="GO" id="GO:0007165">
    <property type="term" value="P:signal transduction"/>
    <property type="evidence" value="ECO:0007669"/>
    <property type="project" value="TreeGrafter"/>
</dbReference>
<organism evidence="8 9">
    <name type="scientific">Aneurinibacillus soli</name>
    <dbReference type="NCBI Taxonomy" id="1500254"/>
    <lineage>
        <taxon>Bacteria</taxon>
        <taxon>Bacillati</taxon>
        <taxon>Bacillota</taxon>
        <taxon>Bacilli</taxon>
        <taxon>Bacillales</taxon>
        <taxon>Paenibacillaceae</taxon>
        <taxon>Aneurinibacillus group</taxon>
        <taxon>Aneurinibacillus</taxon>
    </lineage>
</organism>
<dbReference type="InterPro" id="IPR033942">
    <property type="entry name" value="IMPase"/>
</dbReference>
<proteinExistence type="inferred from homology"/>
<protein>
    <recommendedName>
        <fullName evidence="7">Inositol-1-monophosphatase</fullName>
        <ecNumber evidence="7">3.1.3.25</ecNumber>
    </recommendedName>
</protein>
<evidence type="ECO:0000256" key="2">
    <source>
        <dbReference type="ARBA" id="ARBA00001946"/>
    </source>
</evidence>
<evidence type="ECO:0000256" key="7">
    <source>
        <dbReference type="RuleBase" id="RU364068"/>
    </source>
</evidence>
<sequence>MQTSNQTQEWGAFAKQCAQDAGELIERMLAGPLEVMYKSSASDLVTSVDRAVEQLITDAILQAYPDHGILGEEGIVTCNPAEFDTVWIIDPIDGTTNFVHQQLNYCVSIAVCHQGVCELGVVYDPTRNELFYAERGVGAFLNEARLAPPRTIKMHEMIFSTSLFWNRRAMQSGLSERAQRLAQRVRGTRVYGVAALELAYVAAGRLDAYLSLGLNPWDYAAGRLLIEEAGSIITQIDGTDIPFAARSSILAVNPYLYKSVLEFLETRPV</sequence>
<dbReference type="AlphaFoldDB" id="A0A0U5BGJ5"/>
<dbReference type="CDD" id="cd01639">
    <property type="entry name" value="IMPase"/>
    <property type="match status" value="1"/>
</dbReference>
<feature type="binding site" evidence="6">
    <location>
        <position position="93"/>
    </location>
    <ligand>
        <name>Mg(2+)</name>
        <dbReference type="ChEBI" id="CHEBI:18420"/>
        <label>2</label>
    </ligand>
</feature>
<dbReference type="Pfam" id="PF00459">
    <property type="entry name" value="Inositol_P"/>
    <property type="match status" value="1"/>
</dbReference>
<evidence type="ECO:0000256" key="5">
    <source>
        <dbReference type="ARBA" id="ARBA00022842"/>
    </source>
</evidence>
<reference evidence="8 9" key="1">
    <citation type="submission" date="2015-12" db="EMBL/GenBank/DDBJ databases">
        <title>Genome sequence of Aneurinibacillus soli.</title>
        <authorList>
            <person name="Lee J.S."/>
            <person name="Lee K.C."/>
            <person name="Kim K.K."/>
            <person name="Lee B.W."/>
        </authorList>
    </citation>
    <scope>NUCLEOTIDE SEQUENCE [LARGE SCALE GENOMIC DNA]</scope>
    <source>
        <strain evidence="8 9">CB4</strain>
    </source>
</reference>
<comment type="catalytic activity">
    <reaction evidence="1 7">
        <text>a myo-inositol phosphate + H2O = myo-inositol + phosphate</text>
        <dbReference type="Rhea" id="RHEA:24056"/>
        <dbReference type="ChEBI" id="CHEBI:15377"/>
        <dbReference type="ChEBI" id="CHEBI:17268"/>
        <dbReference type="ChEBI" id="CHEBI:43474"/>
        <dbReference type="ChEBI" id="CHEBI:84139"/>
        <dbReference type="EC" id="3.1.3.25"/>
    </reaction>
</comment>
<keyword evidence="9" id="KW-1185">Reference proteome</keyword>
<dbReference type="InterPro" id="IPR000760">
    <property type="entry name" value="Inositol_monophosphatase-like"/>
</dbReference>
<evidence type="ECO:0000313" key="9">
    <source>
        <dbReference type="Proteomes" id="UP000217696"/>
    </source>
</evidence>
<dbReference type="PRINTS" id="PR00377">
    <property type="entry name" value="IMPHPHTASES"/>
</dbReference>
<feature type="binding site" evidence="6">
    <location>
        <position position="90"/>
    </location>
    <ligand>
        <name>Mg(2+)</name>
        <dbReference type="ChEBI" id="CHEBI:18420"/>
        <label>2</label>
    </ligand>
</feature>
<dbReference type="KEGG" id="asoc:CB4_03599"/>
<evidence type="ECO:0000256" key="4">
    <source>
        <dbReference type="ARBA" id="ARBA00022801"/>
    </source>
</evidence>
<keyword evidence="3 6" id="KW-0479">Metal-binding</keyword>
<accession>A0A0U5BGJ5</accession>
<dbReference type="GO" id="GO:0006020">
    <property type="term" value="P:inositol metabolic process"/>
    <property type="evidence" value="ECO:0007669"/>
    <property type="project" value="TreeGrafter"/>
</dbReference>
<dbReference type="EMBL" id="AP017312">
    <property type="protein sequence ID" value="BAU29399.1"/>
    <property type="molecule type" value="Genomic_DNA"/>
</dbReference>
<comment type="cofactor">
    <cofactor evidence="2 6 7">
        <name>Mg(2+)</name>
        <dbReference type="ChEBI" id="CHEBI:18420"/>
    </cofactor>
</comment>